<name>A0A8H6I2Q7_9AGAR</name>
<organism evidence="1 2">
    <name type="scientific">Ephemerocybe angulata</name>
    <dbReference type="NCBI Taxonomy" id="980116"/>
    <lineage>
        <taxon>Eukaryota</taxon>
        <taxon>Fungi</taxon>
        <taxon>Dikarya</taxon>
        <taxon>Basidiomycota</taxon>
        <taxon>Agaricomycotina</taxon>
        <taxon>Agaricomycetes</taxon>
        <taxon>Agaricomycetidae</taxon>
        <taxon>Agaricales</taxon>
        <taxon>Agaricineae</taxon>
        <taxon>Psathyrellaceae</taxon>
        <taxon>Ephemerocybe</taxon>
    </lineage>
</organism>
<reference evidence="1 2" key="1">
    <citation type="submission" date="2020-07" db="EMBL/GenBank/DDBJ databases">
        <title>Comparative genomics of pyrophilous fungi reveals a link between fire events and developmental genes.</title>
        <authorList>
            <consortium name="DOE Joint Genome Institute"/>
            <person name="Steindorff A.S."/>
            <person name="Carver A."/>
            <person name="Calhoun S."/>
            <person name="Stillman K."/>
            <person name="Liu H."/>
            <person name="Lipzen A."/>
            <person name="Pangilinan J."/>
            <person name="Labutti K."/>
            <person name="Bruns T.D."/>
            <person name="Grigoriev I.V."/>
        </authorList>
    </citation>
    <scope>NUCLEOTIDE SEQUENCE [LARGE SCALE GENOMIC DNA]</scope>
    <source>
        <strain evidence="1 2">CBS 144469</strain>
    </source>
</reference>
<dbReference type="Proteomes" id="UP000521943">
    <property type="component" value="Unassembled WGS sequence"/>
</dbReference>
<dbReference type="AlphaFoldDB" id="A0A8H6I2Q7"/>
<dbReference type="EMBL" id="JACGCI010000021">
    <property type="protein sequence ID" value="KAF6757720.1"/>
    <property type="molecule type" value="Genomic_DNA"/>
</dbReference>
<evidence type="ECO:0000313" key="2">
    <source>
        <dbReference type="Proteomes" id="UP000521943"/>
    </source>
</evidence>
<comment type="caution">
    <text evidence="1">The sequence shown here is derived from an EMBL/GenBank/DDBJ whole genome shotgun (WGS) entry which is preliminary data.</text>
</comment>
<sequence length="180" mass="19954">MSVLQALVKKGFIQPNLCTAANKLNAWALEMQRTNPKTSTFTSLNSAKQRSLQCKINQTGTLFHRLDSQGQPGGEANHAMPEERWCARAEPFLFNPKVLDDILELRNTALSQLKLISASKEEMCEGQEAMAGGQDLTLLTAADLQNQACSNLMLKLERKRKGTSILINFIKAAMHLNLLL</sequence>
<keyword evidence="2" id="KW-1185">Reference proteome</keyword>
<gene>
    <name evidence="1" type="ORF">DFP72DRAFT_845657</name>
</gene>
<evidence type="ECO:0000313" key="1">
    <source>
        <dbReference type="EMBL" id="KAF6757720.1"/>
    </source>
</evidence>
<proteinExistence type="predicted"/>
<accession>A0A8H6I2Q7</accession>
<protein>
    <submittedName>
        <fullName evidence="1">Uncharacterized protein</fullName>
    </submittedName>
</protein>